<accession>A0AAV7E4T8</accession>
<comment type="caution">
    <text evidence="1">The sequence shown here is derived from an EMBL/GenBank/DDBJ whole genome shotgun (WGS) entry which is preliminary data.</text>
</comment>
<sequence>MGISVRDRQQVRESEYPKIPYLSVETLQRIERAQAIKTEIERGLRRLPEARAEESASSTLPLFQNREEFFESFD</sequence>
<dbReference type="EMBL" id="JAINDJ010000007">
    <property type="protein sequence ID" value="KAG9442856.1"/>
    <property type="molecule type" value="Genomic_DNA"/>
</dbReference>
<keyword evidence="2" id="KW-1185">Reference proteome</keyword>
<organism evidence="1 2">
    <name type="scientific">Aristolochia fimbriata</name>
    <name type="common">White veined hardy Dutchman's pipe vine</name>
    <dbReference type="NCBI Taxonomy" id="158543"/>
    <lineage>
        <taxon>Eukaryota</taxon>
        <taxon>Viridiplantae</taxon>
        <taxon>Streptophyta</taxon>
        <taxon>Embryophyta</taxon>
        <taxon>Tracheophyta</taxon>
        <taxon>Spermatophyta</taxon>
        <taxon>Magnoliopsida</taxon>
        <taxon>Magnoliidae</taxon>
        <taxon>Piperales</taxon>
        <taxon>Aristolochiaceae</taxon>
        <taxon>Aristolochia</taxon>
    </lineage>
</organism>
<evidence type="ECO:0000313" key="2">
    <source>
        <dbReference type="Proteomes" id="UP000825729"/>
    </source>
</evidence>
<dbReference type="Proteomes" id="UP000825729">
    <property type="component" value="Unassembled WGS sequence"/>
</dbReference>
<evidence type="ECO:0000313" key="1">
    <source>
        <dbReference type="EMBL" id="KAG9442856.1"/>
    </source>
</evidence>
<reference evidence="1 2" key="1">
    <citation type="submission" date="2021-07" db="EMBL/GenBank/DDBJ databases">
        <title>The Aristolochia fimbriata genome: insights into angiosperm evolution, floral development and chemical biosynthesis.</title>
        <authorList>
            <person name="Jiao Y."/>
        </authorList>
    </citation>
    <scope>NUCLEOTIDE SEQUENCE [LARGE SCALE GENOMIC DNA]</scope>
    <source>
        <strain evidence="1">IBCAS-2021</strain>
        <tissue evidence="1">Leaf</tissue>
    </source>
</reference>
<dbReference type="AlphaFoldDB" id="A0AAV7E4T8"/>
<proteinExistence type="predicted"/>
<protein>
    <submittedName>
        <fullName evidence="1">Uncharacterized protein</fullName>
    </submittedName>
</protein>
<name>A0AAV7E4T8_ARIFI</name>
<gene>
    <name evidence="1" type="ORF">H6P81_018710</name>
</gene>